<comment type="caution">
    <text evidence="2">The sequence shown here is derived from an EMBL/GenBank/DDBJ whole genome shotgun (WGS) entry which is preliminary data.</text>
</comment>
<protein>
    <submittedName>
        <fullName evidence="2">DUF4388 domain-containing protein</fullName>
    </submittedName>
</protein>
<organism evidence="2 3">
    <name type="scientific">Deinococcus oregonensis</name>
    <dbReference type="NCBI Taxonomy" id="1805970"/>
    <lineage>
        <taxon>Bacteria</taxon>
        <taxon>Thermotogati</taxon>
        <taxon>Deinococcota</taxon>
        <taxon>Deinococci</taxon>
        <taxon>Deinococcales</taxon>
        <taxon>Deinococcaceae</taxon>
        <taxon>Deinococcus</taxon>
    </lineage>
</organism>
<evidence type="ECO:0000313" key="3">
    <source>
        <dbReference type="Proteomes" id="UP001589733"/>
    </source>
</evidence>
<dbReference type="RefSeq" id="WP_380007779.1">
    <property type="nucleotide sequence ID" value="NZ_JBHLYR010000025.1"/>
</dbReference>
<name>A0ABV6AWM4_9DEIO</name>
<evidence type="ECO:0000313" key="2">
    <source>
        <dbReference type="EMBL" id="MFB9991891.1"/>
    </source>
</evidence>
<keyword evidence="3" id="KW-1185">Reference proteome</keyword>
<sequence>MKLISLTFSPAKSRGACLSRHLRSSLFLIADFDAVVSDALHAHLPAALNWDIHSFAAPEDVTELDTWDAPHLVVVVCARAGLQPCAYLMGLLAHAKHHWPQTSFIFASPHALPQMDTLFERFGVMPVIDTTHPTALVRTIMREMEQHSTGSVQGVSLPSFLQMMEWDQKSVAVRVTAQARWGRLHFRQGRLVDAYAHPSGEVGETAALEIMGWEGLELSLERSYHNAATVIQRPLTTLLMEAMQRKDEALQTAPVHPRAPQLTDELEEALMFRRPKHSTAQLKKPGGELLSPSPAVAPSAPLPAQLWAHQETLMTNVKDTLNTAMKEIDGLMAAALVDYGSGMALGTIGSGIDLELAAAGNSDVVRAKMKTMDMLGIQGEIEDILITLQSQYHIIYIVPNQPLFLYLVLAKDKTNLAMSRYKIKALAKDISIT</sequence>
<accession>A0ABV6AWM4</accession>
<proteinExistence type="predicted"/>
<dbReference type="Proteomes" id="UP001589733">
    <property type="component" value="Unassembled WGS sequence"/>
</dbReference>
<dbReference type="Pfam" id="PF14332">
    <property type="entry name" value="DUF4388"/>
    <property type="match status" value="1"/>
</dbReference>
<evidence type="ECO:0000259" key="1">
    <source>
        <dbReference type="Pfam" id="PF14332"/>
    </source>
</evidence>
<dbReference type="EMBL" id="JBHLYR010000025">
    <property type="protein sequence ID" value="MFB9991891.1"/>
    <property type="molecule type" value="Genomic_DNA"/>
</dbReference>
<dbReference type="InterPro" id="IPR025497">
    <property type="entry name" value="PatA-like_N"/>
</dbReference>
<reference evidence="2 3" key="1">
    <citation type="submission" date="2024-09" db="EMBL/GenBank/DDBJ databases">
        <authorList>
            <person name="Sun Q."/>
            <person name="Mori K."/>
        </authorList>
    </citation>
    <scope>NUCLEOTIDE SEQUENCE [LARGE SCALE GENOMIC DNA]</scope>
    <source>
        <strain evidence="2 3">JCM 13503</strain>
    </source>
</reference>
<gene>
    <name evidence="2" type="ORF">ACFFLM_07910</name>
</gene>
<dbReference type="SUPFAM" id="SSF103196">
    <property type="entry name" value="Roadblock/LC7 domain"/>
    <property type="match status" value="1"/>
</dbReference>
<feature type="domain" description="PatA-like N-terminal" evidence="1">
    <location>
        <begin position="149"/>
        <end position="248"/>
    </location>
</feature>